<evidence type="ECO:0000256" key="5">
    <source>
        <dbReference type="ARBA" id="ARBA00022723"/>
    </source>
</evidence>
<sequence length="188" mass="20470">MDSTRLLDGEPSDDVVLLDDDGAPVGRAARSTVHTATTPLHLAFSCYLVRPDGAVLLTRRALTKRTWPGVWTNAFCGHPRPGEDVADAVARHACHELGLTLHDARLALPDFRYRAVDASGTVENEVCPVYVARVDEAPEPDPYEVMDLRWSTPDEVVGLVAAAPWAVSPWMVEQLHAGGRDLLVEAAR</sequence>
<dbReference type="Gene3D" id="3.90.79.10">
    <property type="entry name" value="Nucleoside Triphosphate Pyrophosphohydrolase"/>
    <property type="match status" value="1"/>
</dbReference>
<dbReference type="GO" id="GO:0050992">
    <property type="term" value="P:dimethylallyl diphosphate biosynthetic process"/>
    <property type="evidence" value="ECO:0007669"/>
    <property type="project" value="UniProtKB-UniPathway"/>
</dbReference>
<proteinExistence type="inferred from homology"/>
<keyword evidence="6" id="KW-0460">Magnesium</keyword>
<gene>
    <name evidence="11" type="primary">idi_2</name>
    <name evidence="11" type="ORF">GALL_355380</name>
</gene>
<keyword evidence="8" id="KW-0414">Isoprene biosynthesis</keyword>
<dbReference type="GO" id="GO:0004452">
    <property type="term" value="F:isopentenyl-diphosphate delta-isomerase activity"/>
    <property type="evidence" value="ECO:0007669"/>
    <property type="project" value="UniProtKB-EC"/>
</dbReference>
<protein>
    <recommendedName>
        <fullName evidence="3">isopentenyl-diphosphate Delta-isomerase</fullName>
        <ecNumber evidence="3">5.3.3.2</ecNumber>
    </recommendedName>
</protein>
<comment type="caution">
    <text evidence="11">The sequence shown here is derived from an EMBL/GenBank/DDBJ whole genome shotgun (WGS) entry which is preliminary data.</text>
</comment>
<evidence type="ECO:0000259" key="10">
    <source>
        <dbReference type="PROSITE" id="PS51462"/>
    </source>
</evidence>
<evidence type="ECO:0000256" key="4">
    <source>
        <dbReference type="ARBA" id="ARBA00022490"/>
    </source>
</evidence>
<dbReference type="GO" id="GO:0046872">
    <property type="term" value="F:metal ion binding"/>
    <property type="evidence" value="ECO:0007669"/>
    <property type="project" value="UniProtKB-KW"/>
</dbReference>
<dbReference type="InterPro" id="IPR056375">
    <property type="entry name" value="Idi_bact"/>
</dbReference>
<dbReference type="PANTHER" id="PTHR10885">
    <property type="entry name" value="ISOPENTENYL-DIPHOSPHATE DELTA-ISOMERASE"/>
    <property type="match status" value="1"/>
</dbReference>
<dbReference type="PROSITE" id="PS51462">
    <property type="entry name" value="NUDIX"/>
    <property type="match status" value="1"/>
</dbReference>
<dbReference type="AlphaFoldDB" id="A0A1J5QHF0"/>
<evidence type="ECO:0000256" key="3">
    <source>
        <dbReference type="ARBA" id="ARBA00012057"/>
    </source>
</evidence>
<dbReference type="NCBIfam" id="TIGR02150">
    <property type="entry name" value="IPP_isom_1"/>
    <property type="match status" value="1"/>
</dbReference>
<evidence type="ECO:0000256" key="9">
    <source>
        <dbReference type="ARBA" id="ARBA00023235"/>
    </source>
</evidence>
<keyword evidence="9 11" id="KW-0413">Isomerase</keyword>
<dbReference type="NCBIfam" id="NF002995">
    <property type="entry name" value="PRK03759.1"/>
    <property type="match status" value="1"/>
</dbReference>
<evidence type="ECO:0000256" key="6">
    <source>
        <dbReference type="ARBA" id="ARBA00022842"/>
    </source>
</evidence>
<reference evidence="11" key="1">
    <citation type="submission" date="2016-10" db="EMBL/GenBank/DDBJ databases">
        <title>Sequence of Gallionella enrichment culture.</title>
        <authorList>
            <person name="Poehlein A."/>
            <person name="Muehling M."/>
            <person name="Daniel R."/>
        </authorList>
    </citation>
    <scope>NUCLEOTIDE SEQUENCE</scope>
</reference>
<evidence type="ECO:0000256" key="1">
    <source>
        <dbReference type="ARBA" id="ARBA00004826"/>
    </source>
</evidence>
<comment type="pathway">
    <text evidence="1">Isoprenoid biosynthesis; dimethylallyl diphosphate biosynthesis; dimethylallyl diphosphate from isopentenyl diphosphate: step 1/1.</text>
</comment>
<dbReference type="InterPro" id="IPR000086">
    <property type="entry name" value="NUDIX_hydrolase_dom"/>
</dbReference>
<dbReference type="CDD" id="cd02885">
    <property type="entry name" value="NUDIX_IPP_Isomerase"/>
    <property type="match status" value="1"/>
</dbReference>
<evidence type="ECO:0000313" key="11">
    <source>
        <dbReference type="EMBL" id="OIQ82682.1"/>
    </source>
</evidence>
<keyword evidence="7" id="KW-0464">Manganese</keyword>
<dbReference type="InterPro" id="IPR011876">
    <property type="entry name" value="IsopentenylPP_isomerase_typ1"/>
</dbReference>
<comment type="similarity">
    <text evidence="2">Belongs to the IPP isomerase type 1 family.</text>
</comment>
<evidence type="ECO:0000256" key="2">
    <source>
        <dbReference type="ARBA" id="ARBA00007579"/>
    </source>
</evidence>
<dbReference type="GO" id="GO:0008299">
    <property type="term" value="P:isoprenoid biosynthetic process"/>
    <property type="evidence" value="ECO:0007669"/>
    <property type="project" value="UniProtKB-KW"/>
</dbReference>
<evidence type="ECO:0000256" key="7">
    <source>
        <dbReference type="ARBA" id="ARBA00023211"/>
    </source>
</evidence>
<dbReference type="PIRSF" id="PIRSF018427">
    <property type="entry name" value="Isopntndiph_ism"/>
    <property type="match status" value="1"/>
</dbReference>
<dbReference type="InterPro" id="IPR015797">
    <property type="entry name" value="NUDIX_hydrolase-like_dom_sf"/>
</dbReference>
<feature type="domain" description="Nudix hydrolase" evidence="10">
    <location>
        <begin position="39"/>
        <end position="173"/>
    </location>
</feature>
<dbReference type="PANTHER" id="PTHR10885:SF0">
    <property type="entry name" value="ISOPENTENYL-DIPHOSPHATE DELTA-ISOMERASE"/>
    <property type="match status" value="1"/>
</dbReference>
<name>A0A1J5QHF0_9ZZZZ</name>
<evidence type="ECO:0000256" key="8">
    <source>
        <dbReference type="ARBA" id="ARBA00023229"/>
    </source>
</evidence>
<dbReference type="HAMAP" id="MF_00202">
    <property type="entry name" value="Idi"/>
    <property type="match status" value="1"/>
</dbReference>
<dbReference type="UniPathway" id="UPA00059">
    <property type="reaction ID" value="UER00104"/>
</dbReference>
<dbReference type="SUPFAM" id="SSF55811">
    <property type="entry name" value="Nudix"/>
    <property type="match status" value="1"/>
</dbReference>
<organism evidence="11">
    <name type="scientific">mine drainage metagenome</name>
    <dbReference type="NCBI Taxonomy" id="410659"/>
    <lineage>
        <taxon>unclassified sequences</taxon>
        <taxon>metagenomes</taxon>
        <taxon>ecological metagenomes</taxon>
    </lineage>
</organism>
<keyword evidence="5" id="KW-0479">Metal-binding</keyword>
<dbReference type="EC" id="5.3.3.2" evidence="3"/>
<keyword evidence="4" id="KW-0963">Cytoplasm</keyword>
<accession>A0A1J5QHF0</accession>
<dbReference type="Pfam" id="PF00293">
    <property type="entry name" value="NUDIX"/>
    <property type="match status" value="1"/>
</dbReference>
<dbReference type="EMBL" id="MLJW01000778">
    <property type="protein sequence ID" value="OIQ82682.1"/>
    <property type="molecule type" value="Genomic_DNA"/>
</dbReference>